<comment type="similarity">
    <text evidence="5">Belongs to the SAT4 family.</text>
</comment>
<keyword evidence="10" id="KW-1185">Reference proteome</keyword>
<name>A0A9P6GK94_9PLEO</name>
<feature type="transmembrane region" description="Helical" evidence="7">
    <location>
        <begin position="131"/>
        <end position="151"/>
    </location>
</feature>
<dbReference type="OrthoDB" id="5278984at2759"/>
<protein>
    <recommendedName>
        <fullName evidence="8">Rhodopsin domain-containing protein</fullName>
    </recommendedName>
</protein>
<evidence type="ECO:0000256" key="5">
    <source>
        <dbReference type="ARBA" id="ARBA00038359"/>
    </source>
</evidence>
<evidence type="ECO:0000256" key="2">
    <source>
        <dbReference type="ARBA" id="ARBA00022692"/>
    </source>
</evidence>
<dbReference type="EMBL" id="WJXW01000004">
    <property type="protein sequence ID" value="KAF9736515.1"/>
    <property type="molecule type" value="Genomic_DNA"/>
</dbReference>
<feature type="transmembrane region" description="Helical" evidence="7">
    <location>
        <begin position="97"/>
        <end position="119"/>
    </location>
</feature>
<feature type="domain" description="Rhodopsin" evidence="8">
    <location>
        <begin position="36"/>
        <end position="274"/>
    </location>
</feature>
<feature type="transmembrane region" description="Helical" evidence="7">
    <location>
        <begin position="249"/>
        <end position="269"/>
    </location>
</feature>
<evidence type="ECO:0000259" key="8">
    <source>
        <dbReference type="Pfam" id="PF20684"/>
    </source>
</evidence>
<dbReference type="AlphaFoldDB" id="A0A9P6GK94"/>
<reference evidence="9" key="1">
    <citation type="journal article" date="2020" name="Mol. Plant Microbe Interact.">
        <title>Genome Sequence of the Biocontrol Agent Coniothyrium minitans strain Conio (IMI 134523).</title>
        <authorList>
            <person name="Patel D."/>
            <person name="Shittu T.A."/>
            <person name="Baroncelli R."/>
            <person name="Muthumeenakshi S."/>
            <person name="Osborne T.H."/>
            <person name="Janganan T.K."/>
            <person name="Sreenivasaprasad S."/>
        </authorList>
    </citation>
    <scope>NUCLEOTIDE SEQUENCE</scope>
    <source>
        <strain evidence="9">Conio</strain>
    </source>
</reference>
<feature type="transmembrane region" description="Helical" evidence="7">
    <location>
        <begin position="211"/>
        <end position="229"/>
    </location>
</feature>
<evidence type="ECO:0000256" key="7">
    <source>
        <dbReference type="SAM" id="Phobius"/>
    </source>
</evidence>
<dbReference type="Proteomes" id="UP000756921">
    <property type="component" value="Unassembled WGS sequence"/>
</dbReference>
<gene>
    <name evidence="9" type="ORF">PMIN01_04294</name>
</gene>
<dbReference type="InterPro" id="IPR049326">
    <property type="entry name" value="Rhodopsin_dom_fungi"/>
</dbReference>
<evidence type="ECO:0000256" key="3">
    <source>
        <dbReference type="ARBA" id="ARBA00022989"/>
    </source>
</evidence>
<evidence type="ECO:0000256" key="4">
    <source>
        <dbReference type="ARBA" id="ARBA00023136"/>
    </source>
</evidence>
<feature type="region of interest" description="Disordered" evidence="6">
    <location>
        <begin position="302"/>
        <end position="352"/>
    </location>
</feature>
<organism evidence="9 10">
    <name type="scientific">Paraphaeosphaeria minitans</name>
    <dbReference type="NCBI Taxonomy" id="565426"/>
    <lineage>
        <taxon>Eukaryota</taxon>
        <taxon>Fungi</taxon>
        <taxon>Dikarya</taxon>
        <taxon>Ascomycota</taxon>
        <taxon>Pezizomycotina</taxon>
        <taxon>Dothideomycetes</taxon>
        <taxon>Pleosporomycetidae</taxon>
        <taxon>Pleosporales</taxon>
        <taxon>Massarineae</taxon>
        <taxon>Didymosphaeriaceae</taxon>
        <taxon>Paraphaeosphaeria</taxon>
    </lineage>
</organism>
<dbReference type="PANTHER" id="PTHR33048">
    <property type="entry name" value="PTH11-LIKE INTEGRAL MEMBRANE PROTEIN (AFU_ORTHOLOGUE AFUA_5G11245)"/>
    <property type="match status" value="1"/>
</dbReference>
<evidence type="ECO:0000313" key="9">
    <source>
        <dbReference type="EMBL" id="KAF9736515.1"/>
    </source>
</evidence>
<dbReference type="Pfam" id="PF20684">
    <property type="entry name" value="Fung_rhodopsin"/>
    <property type="match status" value="1"/>
</dbReference>
<keyword evidence="4 7" id="KW-0472">Membrane</keyword>
<evidence type="ECO:0000313" key="10">
    <source>
        <dbReference type="Proteomes" id="UP000756921"/>
    </source>
</evidence>
<keyword evidence="3 7" id="KW-1133">Transmembrane helix</keyword>
<sequence>MSASDGRPPSADTNYAPTFLVVTGVFTLLATGLCSARICTRLRPKPNLRIDDYLISIATILCIVDFFLSLTASLHGWGHHSAYVTPPDVTMVMKVNFVQQVVWIAAIALTRLSIALSLLRLSHDRYWRLTLWSIIAVQMVTYAGHMLFQFANCTPLRASWEPVYDVRCWPRKYVLVFGWVANSLLVLNDAILALLPIHLIRTLHRSPREKVLICILMGTGLLAAAIAAYRMGLSNATFAGDLLSSTVMMSMWCMLEVLLGIIAACLAPLKAPVERALNRAGLLVRRGQATRPSFVVSLGERDLEGGREEVPPSRSTDGEGCKDSVHEGVGKRERERAGVATVEVRRGDGDAV</sequence>
<feature type="transmembrane region" description="Helical" evidence="7">
    <location>
        <begin position="53"/>
        <end position="77"/>
    </location>
</feature>
<evidence type="ECO:0000256" key="6">
    <source>
        <dbReference type="SAM" id="MobiDB-lite"/>
    </source>
</evidence>
<dbReference type="InterPro" id="IPR052337">
    <property type="entry name" value="SAT4-like"/>
</dbReference>
<dbReference type="GO" id="GO:0016020">
    <property type="term" value="C:membrane"/>
    <property type="evidence" value="ECO:0007669"/>
    <property type="project" value="UniProtKB-SubCell"/>
</dbReference>
<comment type="subcellular location">
    <subcellularLocation>
        <location evidence="1">Membrane</location>
        <topology evidence="1">Multi-pass membrane protein</topology>
    </subcellularLocation>
</comment>
<feature type="transmembrane region" description="Helical" evidence="7">
    <location>
        <begin position="15"/>
        <end position="33"/>
    </location>
</feature>
<comment type="caution">
    <text evidence="9">The sequence shown here is derived from an EMBL/GenBank/DDBJ whole genome shotgun (WGS) entry which is preliminary data.</text>
</comment>
<evidence type="ECO:0000256" key="1">
    <source>
        <dbReference type="ARBA" id="ARBA00004141"/>
    </source>
</evidence>
<keyword evidence="2 7" id="KW-0812">Transmembrane</keyword>
<accession>A0A9P6GK94</accession>
<proteinExistence type="inferred from homology"/>
<dbReference type="PANTHER" id="PTHR33048:SF129">
    <property type="entry name" value="INTEGRAL MEMBRANE PROTEIN-RELATED"/>
    <property type="match status" value="1"/>
</dbReference>
<feature type="transmembrane region" description="Helical" evidence="7">
    <location>
        <begin position="173"/>
        <end position="199"/>
    </location>
</feature>